<feature type="domain" description="Tudor" evidence="2">
    <location>
        <begin position="229"/>
        <end position="287"/>
    </location>
</feature>
<dbReference type="Gene3D" id="2.30.30.140">
    <property type="match status" value="2"/>
</dbReference>
<evidence type="ECO:0000313" key="3">
    <source>
        <dbReference type="EMBL" id="KAJ8397656.1"/>
    </source>
</evidence>
<feature type="region of interest" description="Disordered" evidence="1">
    <location>
        <begin position="834"/>
        <end position="854"/>
    </location>
</feature>
<feature type="compositionally biased region" description="Polar residues" evidence="1">
    <location>
        <begin position="912"/>
        <end position="921"/>
    </location>
</feature>
<dbReference type="InterPro" id="IPR050621">
    <property type="entry name" value="Tudor_domain_containing"/>
</dbReference>
<accession>A0AAD7SA95</accession>
<feature type="region of interest" description="Disordered" evidence="1">
    <location>
        <begin position="423"/>
        <end position="448"/>
    </location>
</feature>
<feature type="compositionally biased region" description="Polar residues" evidence="1">
    <location>
        <begin position="789"/>
        <end position="799"/>
    </location>
</feature>
<dbReference type="PROSITE" id="PS50304">
    <property type="entry name" value="TUDOR"/>
    <property type="match status" value="2"/>
</dbReference>
<evidence type="ECO:0000256" key="1">
    <source>
        <dbReference type="SAM" id="MobiDB-lite"/>
    </source>
</evidence>
<feature type="compositionally biased region" description="Basic and acidic residues" evidence="1">
    <location>
        <begin position="922"/>
        <end position="932"/>
    </location>
</feature>
<dbReference type="SUPFAM" id="SSF63748">
    <property type="entry name" value="Tudor/PWWP/MBT"/>
    <property type="match status" value="2"/>
</dbReference>
<organism evidence="3 4">
    <name type="scientific">Aldrovandia affinis</name>
    <dbReference type="NCBI Taxonomy" id="143900"/>
    <lineage>
        <taxon>Eukaryota</taxon>
        <taxon>Metazoa</taxon>
        <taxon>Chordata</taxon>
        <taxon>Craniata</taxon>
        <taxon>Vertebrata</taxon>
        <taxon>Euteleostomi</taxon>
        <taxon>Actinopterygii</taxon>
        <taxon>Neopterygii</taxon>
        <taxon>Teleostei</taxon>
        <taxon>Notacanthiformes</taxon>
        <taxon>Halosauridae</taxon>
        <taxon>Aldrovandia</taxon>
    </lineage>
</organism>
<dbReference type="EMBL" id="JAINUG010000096">
    <property type="protein sequence ID" value="KAJ8397656.1"/>
    <property type="molecule type" value="Genomic_DNA"/>
</dbReference>
<protein>
    <recommendedName>
        <fullName evidence="2">Tudor domain-containing protein</fullName>
    </recommendedName>
</protein>
<dbReference type="SMART" id="SM00333">
    <property type="entry name" value="TUDOR"/>
    <property type="match status" value="3"/>
</dbReference>
<feature type="compositionally biased region" description="Basic and acidic residues" evidence="1">
    <location>
        <begin position="607"/>
        <end position="619"/>
    </location>
</feature>
<dbReference type="InterPro" id="IPR002999">
    <property type="entry name" value="Tudor"/>
</dbReference>
<name>A0AAD7SA95_9TELE</name>
<reference evidence="3" key="1">
    <citation type="journal article" date="2023" name="Science">
        <title>Genome structures resolve the early diversification of teleost fishes.</title>
        <authorList>
            <person name="Parey E."/>
            <person name="Louis A."/>
            <person name="Montfort J."/>
            <person name="Bouchez O."/>
            <person name="Roques C."/>
            <person name="Iampietro C."/>
            <person name="Lluch J."/>
            <person name="Castinel A."/>
            <person name="Donnadieu C."/>
            <person name="Desvignes T."/>
            <person name="Floi Bucao C."/>
            <person name="Jouanno E."/>
            <person name="Wen M."/>
            <person name="Mejri S."/>
            <person name="Dirks R."/>
            <person name="Jansen H."/>
            <person name="Henkel C."/>
            <person name="Chen W.J."/>
            <person name="Zahm M."/>
            <person name="Cabau C."/>
            <person name="Klopp C."/>
            <person name="Thompson A.W."/>
            <person name="Robinson-Rechavi M."/>
            <person name="Braasch I."/>
            <person name="Lecointre G."/>
            <person name="Bobe J."/>
            <person name="Postlethwait J.H."/>
            <person name="Berthelot C."/>
            <person name="Roest Crollius H."/>
            <person name="Guiguen Y."/>
        </authorList>
    </citation>
    <scope>NUCLEOTIDE SEQUENCE</scope>
    <source>
        <strain evidence="3">NC1722</strain>
    </source>
</reference>
<dbReference type="Pfam" id="PF00567">
    <property type="entry name" value="TUDOR"/>
    <property type="match status" value="2"/>
</dbReference>
<sequence>MNALQQGDLVNAEFEDDCSWYRAVVRDKIGNCTVHVEFIDFGNAATISSSKICRLDKQFLELPRYSIHCLLNGVSSMYKDKWDKEVVATFQRAVGENAEKKLKCNFIKQTGYIWEVSLADQNVMLADVLFASGPAVALDGFMSKNLQSPKLGNTVPEKSRNKSEMDITTLVYKTPYISEGQTFEMYATSIVGPDYFWCQYAQSDKLQEISELVGEMGNSAVQEATWVDALCPGSPCLALFKEDEQWYRAEVITKIENLFSVLFVDYGNESKVEQNTVKPVPPLLLETPPQATLCLLEGFDPSQGSWSESAADQFIGLVMDEVLRVTIVKVQNKKEKIPQYRVRVVCKEQVINDTMKGYWKHSTSLVGTELPKNEERPSTEVAVSFEISSLETNELISAGQNISTDLYPEENVEDTIYSLSNVPQSFGSQNKQSKSLNSGESIEISEQQPDLPVNILPVEKTGIKDEDFEFTSELVTGFECDILAEGDQGNDEGREIPRVKNEIEETQVVAENPTENTLSLSDYREDSDASFNLVGVRDSTSEISYPIGSSKAMLSCTLEVLEESTELVSEGTDIAEVASASSEELPGVNSVCLAMSEQEDCENKMRTSESFKDSEETDKNITPFDSRSTSTEVQACTLDETDPLFYKVDESFDELLVLHEDQCPDAHTDSDIYEEVFKQCTGPNLKDVRPVPLFSDEIFRKENVEEDHMSKPESEFDKLELAEGKRCVGSDCAVWSYAHSSWCRGRIVTISEDCATVLLLEYNEETTIDLQNSFERHPEKPVQDPVADTFSSNSGSQPVCDNKPEERPERGAVLPPENDSEVAQGEIMKAAASVTDVETCDQDNRTDEKTEDGVDISPVSASEEMVHGEMQASTCASAGNVFEEQTSHVTHLTLKVEELSDDEVIFVRETQIPRQQVQELGTNEKEQPKDLN</sequence>
<feature type="compositionally biased region" description="Basic and acidic residues" evidence="1">
    <location>
        <begin position="842"/>
        <end position="852"/>
    </location>
</feature>
<comment type="caution">
    <text evidence="3">The sequence shown here is derived from an EMBL/GenBank/DDBJ whole genome shotgun (WGS) entry which is preliminary data.</text>
</comment>
<gene>
    <name evidence="3" type="ORF">AAFF_G00436550</name>
</gene>
<dbReference type="AlphaFoldDB" id="A0AAD7SA95"/>
<evidence type="ECO:0000313" key="4">
    <source>
        <dbReference type="Proteomes" id="UP001221898"/>
    </source>
</evidence>
<proteinExistence type="predicted"/>
<dbReference type="PANTHER" id="PTHR22948">
    <property type="entry name" value="TUDOR DOMAIN CONTAINING PROTEIN"/>
    <property type="match status" value="1"/>
</dbReference>
<feature type="region of interest" description="Disordered" evidence="1">
    <location>
        <begin position="607"/>
        <end position="626"/>
    </location>
</feature>
<feature type="domain" description="Tudor" evidence="2">
    <location>
        <begin position="3"/>
        <end position="62"/>
    </location>
</feature>
<keyword evidence="4" id="KW-1185">Reference proteome</keyword>
<dbReference type="CDD" id="cd20379">
    <property type="entry name" value="Tudor_dTUD-like"/>
    <property type="match status" value="1"/>
</dbReference>
<feature type="region of interest" description="Disordered" evidence="1">
    <location>
        <begin position="776"/>
        <end position="821"/>
    </location>
</feature>
<evidence type="ECO:0000259" key="2">
    <source>
        <dbReference type="PROSITE" id="PS50304"/>
    </source>
</evidence>
<feature type="region of interest" description="Disordered" evidence="1">
    <location>
        <begin position="912"/>
        <end position="932"/>
    </location>
</feature>
<dbReference type="Proteomes" id="UP001221898">
    <property type="component" value="Unassembled WGS sequence"/>
</dbReference>
<dbReference type="InterPro" id="IPR035437">
    <property type="entry name" value="SNase_OB-fold_sf"/>
</dbReference>
<dbReference type="Gene3D" id="2.40.50.90">
    <property type="match status" value="2"/>
</dbReference>
<dbReference type="PANTHER" id="PTHR22948:SF76">
    <property type="entry name" value="FI20010P1-RELATED"/>
    <property type="match status" value="1"/>
</dbReference>